<evidence type="ECO:0000313" key="4">
    <source>
        <dbReference type="Proteomes" id="UP000317982"/>
    </source>
</evidence>
<dbReference type="CDD" id="cd06193">
    <property type="entry name" value="siderophore_interacting"/>
    <property type="match status" value="1"/>
</dbReference>
<dbReference type="InParanoid" id="A0A545AEP0"/>
<protein>
    <submittedName>
        <fullName evidence="3">Siderophore-interacting protein</fullName>
    </submittedName>
</protein>
<gene>
    <name evidence="3" type="ORF">FL583_38305</name>
</gene>
<dbReference type="InterPro" id="IPR039261">
    <property type="entry name" value="FNR_nucleotide-bd"/>
</dbReference>
<organism evidence="3 4">
    <name type="scientific">Cryptosporangium phraense</name>
    <dbReference type="NCBI Taxonomy" id="2593070"/>
    <lineage>
        <taxon>Bacteria</taxon>
        <taxon>Bacillati</taxon>
        <taxon>Actinomycetota</taxon>
        <taxon>Actinomycetes</taxon>
        <taxon>Cryptosporangiales</taxon>
        <taxon>Cryptosporangiaceae</taxon>
        <taxon>Cryptosporangium</taxon>
    </lineage>
</organism>
<comment type="caution">
    <text evidence="3">The sequence shown here is derived from an EMBL/GenBank/DDBJ whole genome shotgun (WGS) entry which is preliminary data.</text>
</comment>
<reference evidence="3 4" key="1">
    <citation type="submission" date="2019-07" db="EMBL/GenBank/DDBJ databases">
        <title>Cryptosporangium phraense sp. nov., isolated from plant litter.</title>
        <authorList>
            <person name="Suriyachadkun C."/>
        </authorList>
    </citation>
    <scope>NUCLEOTIDE SEQUENCE [LARGE SCALE GENOMIC DNA]</scope>
    <source>
        <strain evidence="3 4">A-T 5661</strain>
    </source>
</reference>
<evidence type="ECO:0000259" key="2">
    <source>
        <dbReference type="Pfam" id="PF08021"/>
    </source>
</evidence>
<dbReference type="Pfam" id="PF04954">
    <property type="entry name" value="SIP"/>
    <property type="match status" value="1"/>
</dbReference>
<dbReference type="PANTHER" id="PTHR30157">
    <property type="entry name" value="FERRIC REDUCTASE, NADPH-DEPENDENT"/>
    <property type="match status" value="1"/>
</dbReference>
<feature type="domain" description="Siderophore-interacting FAD-binding" evidence="2">
    <location>
        <begin position="9"/>
        <end position="137"/>
    </location>
</feature>
<accession>A0A545AEP0</accession>
<dbReference type="RefSeq" id="WP_142709821.1">
    <property type="nucleotide sequence ID" value="NZ_VIRS01000057.1"/>
</dbReference>
<dbReference type="Proteomes" id="UP000317982">
    <property type="component" value="Unassembled WGS sequence"/>
</dbReference>
<proteinExistence type="predicted"/>
<dbReference type="AlphaFoldDB" id="A0A545AEP0"/>
<dbReference type="InterPro" id="IPR013113">
    <property type="entry name" value="SIP_FAD-bd"/>
</dbReference>
<name>A0A545AEP0_9ACTN</name>
<keyword evidence="4" id="KW-1185">Reference proteome</keyword>
<dbReference type="PANTHER" id="PTHR30157:SF0">
    <property type="entry name" value="NADPH-DEPENDENT FERRIC-CHELATE REDUCTASE"/>
    <property type="match status" value="1"/>
</dbReference>
<evidence type="ECO:0000313" key="3">
    <source>
        <dbReference type="EMBL" id="TQS39779.1"/>
    </source>
</evidence>
<dbReference type="Gene3D" id="3.40.50.80">
    <property type="entry name" value="Nucleotide-binding domain of ferredoxin-NADP reductase (FNR) module"/>
    <property type="match status" value="1"/>
</dbReference>
<dbReference type="Pfam" id="PF08021">
    <property type="entry name" value="FAD_binding_9"/>
    <property type="match status" value="1"/>
</dbReference>
<feature type="domain" description="SIP-like Rossmann fold" evidence="1">
    <location>
        <begin position="155"/>
        <end position="268"/>
    </location>
</feature>
<dbReference type="InterPro" id="IPR007037">
    <property type="entry name" value="SIP_rossman_dom"/>
</dbReference>
<dbReference type="EMBL" id="VIRS01000057">
    <property type="protein sequence ID" value="TQS39779.1"/>
    <property type="molecule type" value="Genomic_DNA"/>
</dbReference>
<dbReference type="OrthoDB" id="9814826at2"/>
<evidence type="ECO:0000259" key="1">
    <source>
        <dbReference type="Pfam" id="PF04954"/>
    </source>
</evidence>
<sequence>MTVVVAARVAAVRTVSPSVVRITLSGVGGVCCHGFDQRIKLLFARGGELVLPSGDDWWGSYRAIPEDVRPAMRTFTIRGFGPGADLMDVEFALHGVVGPGAAGHGAAGRGAPGRGGAGPASAWAASAELGSTVGVIAAAAPDAARAATAYEPSGADWQLLAGDETALPAIAAILEALPEPAVARVIVRVPTTADRRELPTPAEDVAVTWLTGRASLAAAVRAMPRPPGVPYAWVAGEAAEVRDVRRYLVNEQGWVARSHYFGGYWRAGRSEDAA</sequence>
<dbReference type="Gene3D" id="2.40.30.10">
    <property type="entry name" value="Translation factors"/>
    <property type="match status" value="1"/>
</dbReference>
<dbReference type="InterPro" id="IPR039374">
    <property type="entry name" value="SIP_fam"/>
</dbReference>